<protein>
    <recommendedName>
        <fullName evidence="1">TNase-like domain-containing protein</fullName>
    </recommendedName>
</protein>
<dbReference type="SUPFAM" id="SSF50199">
    <property type="entry name" value="Staphylococcal nuclease"/>
    <property type="match status" value="1"/>
</dbReference>
<dbReference type="PROSITE" id="PS50830">
    <property type="entry name" value="TNASE_3"/>
    <property type="match status" value="1"/>
</dbReference>
<feature type="domain" description="TNase-like" evidence="1">
    <location>
        <begin position="1"/>
        <end position="102"/>
    </location>
</feature>
<evidence type="ECO:0000259" key="1">
    <source>
        <dbReference type="PROSITE" id="PS50830"/>
    </source>
</evidence>
<dbReference type="AlphaFoldDB" id="A0A3B0RIE9"/>
<dbReference type="InterPro" id="IPR035437">
    <property type="entry name" value="SNase_OB-fold_sf"/>
</dbReference>
<organism evidence="2">
    <name type="scientific">hydrothermal vent metagenome</name>
    <dbReference type="NCBI Taxonomy" id="652676"/>
    <lineage>
        <taxon>unclassified sequences</taxon>
        <taxon>metagenomes</taxon>
        <taxon>ecological metagenomes</taxon>
    </lineage>
</organism>
<dbReference type="Pfam" id="PF00565">
    <property type="entry name" value="SNase"/>
    <property type="match status" value="1"/>
</dbReference>
<accession>A0A3B0RIE9</accession>
<dbReference type="InterPro" id="IPR016071">
    <property type="entry name" value="Staphylococal_nuclease_OB-fold"/>
</dbReference>
<name>A0A3B0RIE9_9ZZZZ</name>
<reference evidence="2" key="1">
    <citation type="submission" date="2018-06" db="EMBL/GenBank/DDBJ databases">
        <authorList>
            <person name="Zhirakovskaya E."/>
        </authorList>
    </citation>
    <scope>NUCLEOTIDE SEQUENCE</scope>
</reference>
<sequence>MAEVLRVVDGDTVAVRALIWPGHRVEVKVRLAGVNTPELFRPSCDQERALAHTAADFVQAHIGAEVELENVRFGKYAGRVVANIRTASGESLGDLLLSAGLAHKQNDRSGWCALVN</sequence>
<dbReference type="EMBL" id="UOEE01000129">
    <property type="protein sequence ID" value="VAV91647.1"/>
    <property type="molecule type" value="Genomic_DNA"/>
</dbReference>
<gene>
    <name evidence="2" type="ORF">MNBD_ALPHA06-1176</name>
</gene>
<dbReference type="Gene3D" id="2.40.50.90">
    <property type="match status" value="1"/>
</dbReference>
<evidence type="ECO:0000313" key="2">
    <source>
        <dbReference type="EMBL" id="VAV91647.1"/>
    </source>
</evidence>
<proteinExistence type="predicted"/>